<evidence type="ECO:0000313" key="11">
    <source>
        <dbReference type="Proteomes" id="UP001223084"/>
    </source>
</evidence>
<dbReference type="InterPro" id="IPR011701">
    <property type="entry name" value="MFS"/>
</dbReference>
<evidence type="ECO:0000256" key="3">
    <source>
        <dbReference type="ARBA" id="ARBA00022448"/>
    </source>
</evidence>
<accession>A0AAW7CGG2</accession>
<dbReference type="PROSITE" id="PS50850">
    <property type="entry name" value="MFS"/>
    <property type="match status" value="1"/>
</dbReference>
<feature type="domain" description="Major facilitator superfamily (MFS) profile" evidence="9">
    <location>
        <begin position="14"/>
        <end position="479"/>
    </location>
</feature>
<comment type="subcellular location">
    <subcellularLocation>
        <location evidence="1">Cell membrane</location>
        <topology evidence="1">Multi-pass membrane protein</topology>
    </subcellularLocation>
</comment>
<keyword evidence="4" id="KW-1003">Cell membrane</keyword>
<comment type="similarity">
    <text evidence="2">Belongs to the major facilitator superfamily. EmrB family.</text>
</comment>
<reference evidence="10" key="1">
    <citation type="submission" date="2023-06" db="EMBL/GenBank/DDBJ databases">
        <title>Probiogenomic evaluation and L lactic producing Weizmannia coaggulans BKMTCR2-2 from tree bark.</title>
        <authorList>
            <person name="Mahittikon J."/>
            <person name="Tanasupawat S."/>
        </authorList>
    </citation>
    <scope>NUCLEOTIDE SEQUENCE</scope>
    <source>
        <strain evidence="10">BKMTCR2-2</strain>
    </source>
</reference>
<dbReference type="CDD" id="cd17321">
    <property type="entry name" value="MFS_MMR_MDR_like"/>
    <property type="match status" value="1"/>
</dbReference>
<dbReference type="Proteomes" id="UP001223084">
    <property type="component" value="Unassembled WGS sequence"/>
</dbReference>
<dbReference type="InterPro" id="IPR020846">
    <property type="entry name" value="MFS_dom"/>
</dbReference>
<evidence type="ECO:0000256" key="5">
    <source>
        <dbReference type="ARBA" id="ARBA00022692"/>
    </source>
</evidence>
<dbReference type="EMBL" id="JASUZX010000002">
    <property type="protein sequence ID" value="MDL5041793.1"/>
    <property type="molecule type" value="Genomic_DNA"/>
</dbReference>
<dbReference type="PANTHER" id="PTHR42718:SF9">
    <property type="entry name" value="MAJOR FACILITATOR SUPERFAMILY MULTIDRUG TRANSPORTER MFSC"/>
    <property type="match status" value="1"/>
</dbReference>
<gene>
    <name evidence="10" type="ORF">QN341_12230</name>
</gene>
<feature type="transmembrane region" description="Helical" evidence="8">
    <location>
        <begin position="199"/>
        <end position="219"/>
    </location>
</feature>
<feature type="transmembrane region" description="Helical" evidence="8">
    <location>
        <begin position="226"/>
        <end position="246"/>
    </location>
</feature>
<feature type="transmembrane region" description="Helical" evidence="8">
    <location>
        <begin position="12"/>
        <end position="31"/>
    </location>
</feature>
<evidence type="ECO:0000256" key="4">
    <source>
        <dbReference type="ARBA" id="ARBA00022475"/>
    </source>
</evidence>
<feature type="transmembrane region" description="Helical" evidence="8">
    <location>
        <begin position="105"/>
        <end position="127"/>
    </location>
</feature>
<comment type="caution">
    <text evidence="10">The sequence shown here is derived from an EMBL/GenBank/DDBJ whole genome shotgun (WGS) entry which is preliminary data.</text>
</comment>
<sequence length="487" mass="53250">MLDIQKWKGNPWLVLTILSFGFFMTQLDLQIVNIAIPNLMETLHASINEALWVLNIYILVLAVFLITAGRFGDLFGIRQLFSIGIVLFTISSLLCGLSTSPLELIVFRAIEGLGAALLLPQTMTFIIRLFPSERRGTALGIWGMVGGVAAVAGPSLGGFIVSVLGWRWIFYINVPIGVLIFIFTYLFVPEIRNSAKQQLDLMGVLLVSLSCLFLTYGLIEGQHFKWSMYIVGILIISVVIFIIFYVQQKLRHKRDPLIPFALFEDRNYTLMNVVGVFFSIGVLGLMLLLSIYFQSILGYDAFRAGLTLVPASLISMCVSPFAGKFSNKIGGKYLVLAGLALTLIGMIWVIFIMNGHNYWVQFMLSMVITGFGNGLLISPTAAVAVKEVKDEVAGAASGVMNTVRQLGTVGGSAAVGALLQNRISAMNHGSEFESVFDISTKFGGHLSGYLTALRESLLLPMAAIALACIACAFVRKNAKRLSTNEIK</sequence>
<dbReference type="InterPro" id="IPR036259">
    <property type="entry name" value="MFS_trans_sf"/>
</dbReference>
<evidence type="ECO:0000256" key="2">
    <source>
        <dbReference type="ARBA" id="ARBA00008537"/>
    </source>
</evidence>
<dbReference type="PRINTS" id="PR01036">
    <property type="entry name" value="TCRTETB"/>
</dbReference>
<keyword evidence="5 8" id="KW-0812">Transmembrane</keyword>
<organism evidence="10 11">
    <name type="scientific">Heyndrickxia coagulans</name>
    <name type="common">Weizmannia coagulans</name>
    <dbReference type="NCBI Taxonomy" id="1398"/>
    <lineage>
        <taxon>Bacteria</taxon>
        <taxon>Bacillati</taxon>
        <taxon>Bacillota</taxon>
        <taxon>Bacilli</taxon>
        <taxon>Bacillales</taxon>
        <taxon>Bacillaceae</taxon>
        <taxon>Heyndrickxia</taxon>
    </lineage>
</organism>
<dbReference type="AlphaFoldDB" id="A0AAW7CGG2"/>
<dbReference type="RefSeq" id="WP_285958528.1">
    <property type="nucleotide sequence ID" value="NZ_JASUZX010000002.1"/>
</dbReference>
<protein>
    <submittedName>
        <fullName evidence="10">MFS transporter</fullName>
    </submittedName>
</protein>
<dbReference type="GO" id="GO:0005886">
    <property type="term" value="C:plasma membrane"/>
    <property type="evidence" value="ECO:0007669"/>
    <property type="project" value="UniProtKB-SubCell"/>
</dbReference>
<feature type="transmembrane region" description="Helical" evidence="8">
    <location>
        <begin position="168"/>
        <end position="187"/>
    </location>
</feature>
<name>A0AAW7CGG2_HEYCO</name>
<keyword evidence="6 8" id="KW-1133">Transmembrane helix</keyword>
<feature type="transmembrane region" description="Helical" evidence="8">
    <location>
        <begin position="333"/>
        <end position="353"/>
    </location>
</feature>
<feature type="transmembrane region" description="Helical" evidence="8">
    <location>
        <begin position="301"/>
        <end position="321"/>
    </location>
</feature>
<dbReference type="Gene3D" id="1.20.1720.10">
    <property type="entry name" value="Multidrug resistance protein D"/>
    <property type="match status" value="1"/>
</dbReference>
<evidence type="ECO:0000259" key="9">
    <source>
        <dbReference type="PROSITE" id="PS50850"/>
    </source>
</evidence>
<feature type="transmembrane region" description="Helical" evidence="8">
    <location>
        <begin position="51"/>
        <end position="68"/>
    </location>
</feature>
<feature type="transmembrane region" description="Helical" evidence="8">
    <location>
        <begin position="359"/>
        <end position="385"/>
    </location>
</feature>
<dbReference type="SUPFAM" id="SSF103473">
    <property type="entry name" value="MFS general substrate transporter"/>
    <property type="match status" value="1"/>
</dbReference>
<keyword evidence="3" id="KW-0813">Transport</keyword>
<feature type="transmembrane region" description="Helical" evidence="8">
    <location>
        <begin position="457"/>
        <end position="474"/>
    </location>
</feature>
<dbReference type="GO" id="GO:0022857">
    <property type="term" value="F:transmembrane transporter activity"/>
    <property type="evidence" value="ECO:0007669"/>
    <property type="project" value="InterPro"/>
</dbReference>
<evidence type="ECO:0000313" key="10">
    <source>
        <dbReference type="EMBL" id="MDL5041793.1"/>
    </source>
</evidence>
<dbReference type="Pfam" id="PF07690">
    <property type="entry name" value="MFS_1"/>
    <property type="match status" value="1"/>
</dbReference>
<evidence type="ECO:0000256" key="1">
    <source>
        <dbReference type="ARBA" id="ARBA00004651"/>
    </source>
</evidence>
<feature type="transmembrane region" description="Helical" evidence="8">
    <location>
        <begin position="267"/>
        <end position="289"/>
    </location>
</feature>
<feature type="transmembrane region" description="Helical" evidence="8">
    <location>
        <begin position="80"/>
        <end position="99"/>
    </location>
</feature>
<dbReference type="InterPro" id="IPR004638">
    <property type="entry name" value="EmrB-like"/>
</dbReference>
<evidence type="ECO:0000256" key="7">
    <source>
        <dbReference type="ARBA" id="ARBA00023136"/>
    </source>
</evidence>
<feature type="transmembrane region" description="Helical" evidence="8">
    <location>
        <begin position="139"/>
        <end position="162"/>
    </location>
</feature>
<dbReference type="Gene3D" id="1.20.1250.20">
    <property type="entry name" value="MFS general substrate transporter like domains"/>
    <property type="match status" value="1"/>
</dbReference>
<evidence type="ECO:0000256" key="6">
    <source>
        <dbReference type="ARBA" id="ARBA00022989"/>
    </source>
</evidence>
<dbReference type="PANTHER" id="PTHR42718">
    <property type="entry name" value="MAJOR FACILITATOR SUPERFAMILY MULTIDRUG TRANSPORTER MFSC"/>
    <property type="match status" value="1"/>
</dbReference>
<keyword evidence="7 8" id="KW-0472">Membrane</keyword>
<proteinExistence type="inferred from homology"/>
<dbReference type="NCBIfam" id="TIGR00711">
    <property type="entry name" value="efflux_EmrB"/>
    <property type="match status" value="1"/>
</dbReference>
<feature type="transmembrane region" description="Helical" evidence="8">
    <location>
        <begin position="406"/>
        <end position="423"/>
    </location>
</feature>
<evidence type="ECO:0000256" key="8">
    <source>
        <dbReference type="SAM" id="Phobius"/>
    </source>
</evidence>